<comment type="caution">
    <text evidence="2">The sequence shown here is derived from an EMBL/GenBank/DDBJ whole genome shotgun (WGS) entry which is preliminary data.</text>
</comment>
<feature type="transmembrane region" description="Helical" evidence="1">
    <location>
        <begin position="41"/>
        <end position="61"/>
    </location>
</feature>
<evidence type="ECO:0000313" key="2">
    <source>
        <dbReference type="EMBL" id="MBP2032106.1"/>
    </source>
</evidence>
<evidence type="ECO:0000313" key="3">
    <source>
        <dbReference type="Proteomes" id="UP001519307"/>
    </source>
</evidence>
<feature type="transmembrane region" description="Helical" evidence="1">
    <location>
        <begin position="149"/>
        <end position="172"/>
    </location>
</feature>
<gene>
    <name evidence="2" type="ORF">J2Z42_000771</name>
</gene>
<feature type="transmembrane region" description="Helical" evidence="1">
    <location>
        <begin position="108"/>
        <end position="129"/>
    </location>
</feature>
<accession>A0ABS4KRQ8</accession>
<feature type="transmembrane region" description="Helical" evidence="1">
    <location>
        <begin position="7"/>
        <end position="29"/>
    </location>
</feature>
<dbReference type="EMBL" id="JAGGLM010000002">
    <property type="protein sequence ID" value="MBP2032106.1"/>
    <property type="molecule type" value="Genomic_DNA"/>
</dbReference>
<reference evidence="2 3" key="1">
    <citation type="submission" date="2021-03" db="EMBL/GenBank/DDBJ databases">
        <title>Genomic Encyclopedia of Type Strains, Phase IV (KMG-IV): sequencing the most valuable type-strain genomes for metagenomic binning, comparative biology and taxonomic classification.</title>
        <authorList>
            <person name="Goeker M."/>
        </authorList>
    </citation>
    <scope>NUCLEOTIDE SEQUENCE [LARGE SCALE GENOMIC DNA]</scope>
    <source>
        <strain evidence="2 3">DSM 28783</strain>
    </source>
</reference>
<feature type="transmembrane region" description="Helical" evidence="1">
    <location>
        <begin position="68"/>
        <end position="88"/>
    </location>
</feature>
<keyword evidence="1" id="KW-0812">Transmembrane</keyword>
<keyword evidence="1" id="KW-0472">Membrane</keyword>
<dbReference type="RefSeq" id="WP_209701023.1">
    <property type="nucleotide sequence ID" value="NZ_JAGGLM010000002.1"/>
</dbReference>
<protein>
    <submittedName>
        <fullName evidence="2">Uncharacterized protein</fullName>
    </submittedName>
</protein>
<feature type="transmembrane region" description="Helical" evidence="1">
    <location>
        <begin position="232"/>
        <end position="252"/>
    </location>
</feature>
<feature type="transmembrane region" description="Helical" evidence="1">
    <location>
        <begin position="204"/>
        <end position="225"/>
    </location>
</feature>
<sequence>MKKFITLTLKFILLIIIMFISMAVSSRVVGVQHASKSSVDSVIPLLIYCILNTLILTLFIVKSKLRGYKLAVASFIVFWGTQYFMTQIETLYFNSTLKMPLSELIKDVTSGAIYTSIFSLLAVLILGKFKKETNFPHNNVKIKASIINVIPNMIILSLIYVIIYFIFGYFVAWQFADLRYYYTGSTHIVNIFQHMSNQFRQDPVLILFQFFRGFLWSILAVVIIDSLGIDNLVTYITTGLLFSILITTPLIFPNAYMPAQVRFGHSFELSTSMLVFGIISVIILRNKLGAPLVKNPRIRH</sequence>
<organism evidence="2 3">
    <name type="scientific">Clostridium algifaecis</name>
    <dbReference type="NCBI Taxonomy" id="1472040"/>
    <lineage>
        <taxon>Bacteria</taxon>
        <taxon>Bacillati</taxon>
        <taxon>Bacillota</taxon>
        <taxon>Clostridia</taxon>
        <taxon>Eubacteriales</taxon>
        <taxon>Clostridiaceae</taxon>
        <taxon>Clostridium</taxon>
    </lineage>
</organism>
<name>A0ABS4KRQ8_9CLOT</name>
<feature type="transmembrane region" description="Helical" evidence="1">
    <location>
        <begin position="264"/>
        <end position="284"/>
    </location>
</feature>
<keyword evidence="1" id="KW-1133">Transmembrane helix</keyword>
<proteinExistence type="predicted"/>
<keyword evidence="3" id="KW-1185">Reference proteome</keyword>
<dbReference type="Proteomes" id="UP001519307">
    <property type="component" value="Unassembled WGS sequence"/>
</dbReference>
<evidence type="ECO:0000256" key="1">
    <source>
        <dbReference type="SAM" id="Phobius"/>
    </source>
</evidence>